<dbReference type="EMBL" id="QXQB01000004">
    <property type="protein sequence ID" value="RJX37880.1"/>
    <property type="molecule type" value="Genomic_DNA"/>
</dbReference>
<evidence type="ECO:0000256" key="1">
    <source>
        <dbReference type="PROSITE-ProRule" id="PRU00325"/>
    </source>
</evidence>
<dbReference type="AlphaFoldDB" id="A0A3A6PCZ0"/>
<organism evidence="3 4">
    <name type="scientific">Paenibacillus pinisoli</name>
    <dbReference type="NCBI Taxonomy" id="1276110"/>
    <lineage>
        <taxon>Bacteria</taxon>
        <taxon>Bacillati</taxon>
        <taxon>Bacillota</taxon>
        <taxon>Bacilli</taxon>
        <taxon>Bacillales</taxon>
        <taxon>Paenibacillaceae</taxon>
        <taxon>Paenibacillus</taxon>
    </lineage>
</organism>
<evidence type="ECO:0000313" key="3">
    <source>
        <dbReference type="EMBL" id="RJX37880.1"/>
    </source>
</evidence>
<dbReference type="RefSeq" id="WP_120112611.1">
    <property type="nucleotide sequence ID" value="NZ_QXQB01000004.1"/>
</dbReference>
<keyword evidence="1" id="KW-0862">Zinc</keyword>
<reference evidence="3 4" key="1">
    <citation type="submission" date="2018-09" db="EMBL/GenBank/DDBJ databases">
        <title>Paenibacillus aracenensis nov. sp. isolated from a cave in southern Spain.</title>
        <authorList>
            <person name="Jurado V."/>
            <person name="Gutierrez-Patricio S."/>
            <person name="Gonzalez-Pimentel J.L."/>
            <person name="Miller A.Z."/>
            <person name="Laiz L."/>
            <person name="Saiz-Jimenez C."/>
        </authorList>
    </citation>
    <scope>NUCLEOTIDE SEQUENCE [LARGE SCALE GENOMIC DNA]</scope>
    <source>
        <strain evidence="3 4">JCM 19203</strain>
    </source>
</reference>
<dbReference type="Pfam" id="PF04434">
    <property type="entry name" value="SWIM"/>
    <property type="match status" value="1"/>
</dbReference>
<dbReference type="PROSITE" id="PS50966">
    <property type="entry name" value="ZF_SWIM"/>
    <property type="match status" value="1"/>
</dbReference>
<keyword evidence="4" id="KW-1185">Reference proteome</keyword>
<protein>
    <recommendedName>
        <fullName evidence="2">SWIM-type domain-containing protein</fullName>
    </recommendedName>
</protein>
<sequence>MRLDEKLHAAFEQQLGNHVSGTIIKRGWSYYKDGHVQNAQETVHDTLTGIVRGTDLYAVVMDAEHFGYSTCTCPFDGYCKHMVAVYFQYCADALGGEPAAEQSYFRLLGLVPASTLAKRGNSEESRGEEISDLGEEGSALEWLTWMEGEYGETWRKCRHSLHALQPVLSGLKGLSKDWDTKRRRLHWSAAIMFVLEQAERAINTVDSFSRYYHEMSFLRMAEPWIEHLHTLAGELEPASMSDAERAWCDELIGRMKARALLMERQLFEWGYIYLSFCEKLSADPIWHKRELDSLLSELGMPHAGERNDSFLHAAIGMLYFLRNEDEKSLHYFAQGAFERIQKLIYPCVAQRMEEGSWESAESWMAFLYERVYQNRNARNIGPFMALCRRADTDRPELPLWNDYMTELLPYSYTELSEHWLNLQRYEDWADLQMFLGVKAEEIDAAAMREVAKAAPQVLLPLYHQSVDSAIASRNRQGYRLAVKQLKKLEKLYKSTKESAKWDGYLAELVSKNQRLRALQEELWKGKIIT</sequence>
<dbReference type="GO" id="GO:0008270">
    <property type="term" value="F:zinc ion binding"/>
    <property type="evidence" value="ECO:0007669"/>
    <property type="project" value="UniProtKB-KW"/>
</dbReference>
<dbReference type="OrthoDB" id="7593573at2"/>
<proteinExistence type="predicted"/>
<name>A0A3A6PCZ0_9BACL</name>
<accession>A0A3A6PCZ0</accession>
<evidence type="ECO:0000259" key="2">
    <source>
        <dbReference type="PROSITE" id="PS50966"/>
    </source>
</evidence>
<feature type="domain" description="SWIM-type" evidence="2">
    <location>
        <begin position="57"/>
        <end position="90"/>
    </location>
</feature>
<gene>
    <name evidence="3" type="ORF">D3P09_17455</name>
</gene>
<evidence type="ECO:0000313" key="4">
    <source>
        <dbReference type="Proteomes" id="UP000267798"/>
    </source>
</evidence>
<keyword evidence="1" id="KW-0863">Zinc-finger</keyword>
<keyword evidence="1" id="KW-0479">Metal-binding</keyword>
<comment type="caution">
    <text evidence="3">The sequence shown here is derived from an EMBL/GenBank/DDBJ whole genome shotgun (WGS) entry which is preliminary data.</text>
</comment>
<dbReference type="Proteomes" id="UP000267798">
    <property type="component" value="Unassembled WGS sequence"/>
</dbReference>
<dbReference type="InterPro" id="IPR007527">
    <property type="entry name" value="Znf_SWIM"/>
</dbReference>